<dbReference type="EMBL" id="JAAGXA010000001">
    <property type="protein sequence ID" value="NEN76734.1"/>
    <property type="molecule type" value="Genomic_DNA"/>
</dbReference>
<dbReference type="Proteomes" id="UP000468687">
    <property type="component" value="Unassembled WGS sequence"/>
</dbReference>
<sequence length="139" mass="14723">MSLQLHDASGRGLALTVLRYELPELDPSLPANDWDTNRLVVDAVLTGADGSHRAVDPCLLTSEARALADWLHAVADGRGTAGIGFVEPLLSFRLGRQAGGTAQLGVRLGDVVADLVVPSRPLHAAADAWAAHLEDFPER</sequence>
<dbReference type="InterPro" id="IPR056510">
    <property type="entry name" value="WapI"/>
</dbReference>
<organism evidence="1 2">
    <name type="scientific">Nocardioides zeae</name>
    <dbReference type="NCBI Taxonomy" id="1457234"/>
    <lineage>
        <taxon>Bacteria</taxon>
        <taxon>Bacillati</taxon>
        <taxon>Actinomycetota</taxon>
        <taxon>Actinomycetes</taxon>
        <taxon>Propionibacteriales</taxon>
        <taxon>Nocardioidaceae</taxon>
        <taxon>Nocardioides</taxon>
    </lineage>
</organism>
<keyword evidence="2" id="KW-1185">Reference proteome</keyword>
<comment type="caution">
    <text evidence="1">The sequence shown here is derived from an EMBL/GenBank/DDBJ whole genome shotgun (WGS) entry which is preliminary data.</text>
</comment>
<name>A0A6P0HEC3_9ACTN</name>
<gene>
    <name evidence="1" type="ORF">G3T38_00410</name>
</gene>
<reference evidence="1 2" key="1">
    <citation type="journal article" date="2014" name="Int. J. Syst. Evol. Microbiol.">
        <title>Nocardioides zeae sp. nov., isolated from the stem of Zea mays.</title>
        <authorList>
            <person name="Glaeser S.P."/>
            <person name="McInroy J.A."/>
            <person name="Busse H.J."/>
            <person name="Kampfer P."/>
        </authorList>
    </citation>
    <scope>NUCLEOTIDE SEQUENCE [LARGE SCALE GENOMIC DNA]</scope>
    <source>
        <strain evidence="1 2">JCM 30728</strain>
    </source>
</reference>
<accession>A0A6P0HEC3</accession>
<protein>
    <submittedName>
        <fullName evidence="1">Uncharacterized protein</fullName>
    </submittedName>
</protein>
<evidence type="ECO:0000313" key="2">
    <source>
        <dbReference type="Proteomes" id="UP000468687"/>
    </source>
</evidence>
<proteinExistence type="predicted"/>
<dbReference type="AlphaFoldDB" id="A0A6P0HEC3"/>
<dbReference type="Pfam" id="PF24716">
    <property type="entry name" value="WapI"/>
    <property type="match status" value="1"/>
</dbReference>
<dbReference type="RefSeq" id="WP_163770109.1">
    <property type="nucleotide sequence ID" value="NZ_JAAGXA010000001.1"/>
</dbReference>
<evidence type="ECO:0000313" key="1">
    <source>
        <dbReference type="EMBL" id="NEN76734.1"/>
    </source>
</evidence>